<dbReference type="Gene3D" id="3.40.50.300">
    <property type="entry name" value="P-loop containing nucleotide triphosphate hydrolases"/>
    <property type="match status" value="1"/>
</dbReference>
<reference evidence="8 9" key="1">
    <citation type="submission" date="2020-08" db="EMBL/GenBank/DDBJ databases">
        <title>Genomic Encyclopedia of Type Strains, Phase IV (KMG-IV): sequencing the most valuable type-strain genomes for metagenomic binning, comparative biology and taxonomic classification.</title>
        <authorList>
            <person name="Goeker M."/>
        </authorList>
    </citation>
    <scope>NUCLEOTIDE SEQUENCE [LARGE SCALE GENOMIC DNA]</scope>
    <source>
        <strain evidence="8 9">DSM 14878</strain>
    </source>
</reference>
<evidence type="ECO:0000313" key="8">
    <source>
        <dbReference type="EMBL" id="MBB3872698.1"/>
    </source>
</evidence>
<gene>
    <name evidence="8" type="ORF">GGR11_002251</name>
</gene>
<dbReference type="PANTHER" id="PTHR34388">
    <property type="entry name" value="DNA POLYMERASE III SUBUNIT DELTA"/>
    <property type="match status" value="1"/>
</dbReference>
<name>A0A7W6F0E3_9CAUL</name>
<dbReference type="PANTHER" id="PTHR34388:SF1">
    <property type="entry name" value="DNA POLYMERASE III SUBUNIT DELTA"/>
    <property type="match status" value="1"/>
</dbReference>
<keyword evidence="2 8" id="KW-0808">Transferase</keyword>
<dbReference type="AlphaFoldDB" id="A0A7W6F0E3"/>
<dbReference type="Proteomes" id="UP000532936">
    <property type="component" value="Unassembled WGS sequence"/>
</dbReference>
<comment type="similarity">
    <text evidence="6">Belongs to the DNA polymerase HolA subunit family.</text>
</comment>
<dbReference type="EC" id="2.7.7.7" evidence="1"/>
<comment type="catalytic activity">
    <reaction evidence="7">
        <text>DNA(n) + a 2'-deoxyribonucleoside 5'-triphosphate = DNA(n+1) + diphosphate</text>
        <dbReference type="Rhea" id="RHEA:22508"/>
        <dbReference type="Rhea" id="RHEA-COMP:17339"/>
        <dbReference type="Rhea" id="RHEA-COMP:17340"/>
        <dbReference type="ChEBI" id="CHEBI:33019"/>
        <dbReference type="ChEBI" id="CHEBI:61560"/>
        <dbReference type="ChEBI" id="CHEBI:173112"/>
        <dbReference type="EC" id="2.7.7.7"/>
    </reaction>
</comment>
<evidence type="ECO:0000256" key="3">
    <source>
        <dbReference type="ARBA" id="ARBA00022695"/>
    </source>
</evidence>
<evidence type="ECO:0000256" key="4">
    <source>
        <dbReference type="ARBA" id="ARBA00022705"/>
    </source>
</evidence>
<evidence type="ECO:0000256" key="6">
    <source>
        <dbReference type="ARBA" id="ARBA00034754"/>
    </source>
</evidence>
<dbReference type="SUPFAM" id="SSF52540">
    <property type="entry name" value="P-loop containing nucleoside triphosphate hydrolases"/>
    <property type="match status" value="1"/>
</dbReference>
<dbReference type="InterPro" id="IPR008921">
    <property type="entry name" value="DNA_pol3_clamp-load_cplx_C"/>
</dbReference>
<dbReference type="EMBL" id="JACIDA010000002">
    <property type="protein sequence ID" value="MBB3872698.1"/>
    <property type="molecule type" value="Genomic_DNA"/>
</dbReference>
<keyword evidence="5" id="KW-0239">DNA-directed DNA polymerase</keyword>
<dbReference type="RefSeq" id="WP_183197010.1">
    <property type="nucleotide sequence ID" value="NZ_JACIDA010000002.1"/>
</dbReference>
<dbReference type="GO" id="GO:0003887">
    <property type="term" value="F:DNA-directed DNA polymerase activity"/>
    <property type="evidence" value="ECO:0007669"/>
    <property type="project" value="UniProtKB-KW"/>
</dbReference>
<keyword evidence="4" id="KW-0235">DNA replication</keyword>
<accession>A0A7W6F0E3</accession>
<evidence type="ECO:0000256" key="5">
    <source>
        <dbReference type="ARBA" id="ARBA00022932"/>
    </source>
</evidence>
<keyword evidence="3 8" id="KW-0548">Nucleotidyltransferase</keyword>
<evidence type="ECO:0000256" key="2">
    <source>
        <dbReference type="ARBA" id="ARBA00022679"/>
    </source>
</evidence>
<dbReference type="SUPFAM" id="SSF48019">
    <property type="entry name" value="post-AAA+ oligomerization domain-like"/>
    <property type="match status" value="1"/>
</dbReference>
<dbReference type="GO" id="GO:0003677">
    <property type="term" value="F:DNA binding"/>
    <property type="evidence" value="ECO:0007669"/>
    <property type="project" value="InterPro"/>
</dbReference>
<sequence length="350" mass="37734">MILAKRPEIDRFLKAPDPAVRAAVIHGKDRSGVAERAEVLCRAITPDLNDPFNVTVLTDSDIDSDESKLEEALTAMSLMGGRRLVRIRLSALKPGVDKAVAAAVKIHAEGGYNPDAMLVVEADQLGRDSALRKTAEKEAGAVGIVCYEDETGDVARMTREALAVDKVGLTADALDRFVGRLPRERGLMRQEIERLALFIGPGSSRTIDVEELEQHLGVEPDASLSDAALQAFGARPGPAQSGLRRAFAEGESSVLAVRSAALHLGRLRRINILQANGANAKEAAKAAGVFWKQEAEMLRQARAWRLEALDEVLDSINTADVATKTTGMPDQLIAERLLLEIAGRARRLGL</sequence>
<protein>
    <recommendedName>
        <fullName evidence="1">DNA-directed DNA polymerase</fullName>
        <ecNumber evidence="1">2.7.7.7</ecNumber>
    </recommendedName>
</protein>
<dbReference type="GO" id="GO:0006261">
    <property type="term" value="P:DNA-templated DNA replication"/>
    <property type="evidence" value="ECO:0007669"/>
    <property type="project" value="TreeGrafter"/>
</dbReference>
<dbReference type="InterPro" id="IPR005790">
    <property type="entry name" value="DNA_polIII_delta"/>
</dbReference>
<dbReference type="NCBIfam" id="TIGR01128">
    <property type="entry name" value="holA"/>
    <property type="match status" value="1"/>
</dbReference>
<evidence type="ECO:0000256" key="7">
    <source>
        <dbReference type="ARBA" id="ARBA00049244"/>
    </source>
</evidence>
<dbReference type="Gene3D" id="1.20.272.10">
    <property type="match status" value="1"/>
</dbReference>
<evidence type="ECO:0000256" key="1">
    <source>
        <dbReference type="ARBA" id="ARBA00012417"/>
    </source>
</evidence>
<evidence type="ECO:0000313" key="9">
    <source>
        <dbReference type="Proteomes" id="UP000532936"/>
    </source>
</evidence>
<proteinExistence type="inferred from homology"/>
<dbReference type="GO" id="GO:0009360">
    <property type="term" value="C:DNA polymerase III complex"/>
    <property type="evidence" value="ECO:0007669"/>
    <property type="project" value="TreeGrafter"/>
</dbReference>
<comment type="caution">
    <text evidence="8">The sequence shown here is derived from an EMBL/GenBank/DDBJ whole genome shotgun (WGS) entry which is preliminary data.</text>
</comment>
<organism evidence="8 9">
    <name type="scientific">Brevundimonas mediterranea</name>
    <dbReference type="NCBI Taxonomy" id="74329"/>
    <lineage>
        <taxon>Bacteria</taxon>
        <taxon>Pseudomonadati</taxon>
        <taxon>Pseudomonadota</taxon>
        <taxon>Alphaproteobacteria</taxon>
        <taxon>Caulobacterales</taxon>
        <taxon>Caulobacteraceae</taxon>
        <taxon>Brevundimonas</taxon>
    </lineage>
</organism>
<dbReference type="InterPro" id="IPR027417">
    <property type="entry name" value="P-loop_NTPase"/>
</dbReference>